<organism evidence="2 3">
    <name type="scientific">Hymenoscyphus albidus</name>
    <dbReference type="NCBI Taxonomy" id="595503"/>
    <lineage>
        <taxon>Eukaryota</taxon>
        <taxon>Fungi</taxon>
        <taxon>Dikarya</taxon>
        <taxon>Ascomycota</taxon>
        <taxon>Pezizomycotina</taxon>
        <taxon>Leotiomycetes</taxon>
        <taxon>Helotiales</taxon>
        <taxon>Helotiaceae</taxon>
        <taxon>Hymenoscyphus</taxon>
    </lineage>
</organism>
<accession>A0A9N9LII0</accession>
<dbReference type="AlphaFoldDB" id="A0A9N9LII0"/>
<evidence type="ECO:0000259" key="1">
    <source>
        <dbReference type="Pfam" id="PF24864"/>
    </source>
</evidence>
<comment type="caution">
    <text evidence="2">The sequence shown here is derived from an EMBL/GenBank/DDBJ whole genome shotgun (WGS) entry which is preliminary data.</text>
</comment>
<evidence type="ECO:0000313" key="2">
    <source>
        <dbReference type="EMBL" id="CAG8975814.1"/>
    </source>
</evidence>
<feature type="domain" description="DUF7730" evidence="1">
    <location>
        <begin position="78"/>
        <end position="208"/>
    </location>
</feature>
<evidence type="ECO:0000313" key="3">
    <source>
        <dbReference type="Proteomes" id="UP000701801"/>
    </source>
</evidence>
<proteinExistence type="predicted"/>
<dbReference type="PANTHER" id="PTHR42085:SF7">
    <property type="entry name" value="F-BOX DOMAIN-CONTAINING PROTEIN"/>
    <property type="match status" value="1"/>
</dbReference>
<gene>
    <name evidence="2" type="ORF">HYALB_00009394</name>
</gene>
<dbReference type="InterPro" id="IPR038883">
    <property type="entry name" value="AN11006-like"/>
</dbReference>
<keyword evidence="3" id="KW-1185">Reference proteome</keyword>
<dbReference type="OrthoDB" id="62952at2759"/>
<name>A0A9N9LII0_9HELO</name>
<dbReference type="InterPro" id="IPR056632">
    <property type="entry name" value="DUF7730"/>
</dbReference>
<dbReference type="EMBL" id="CAJVRM010000152">
    <property type="protein sequence ID" value="CAG8975814.1"/>
    <property type="molecule type" value="Genomic_DNA"/>
</dbReference>
<protein>
    <recommendedName>
        <fullName evidence="1">DUF7730 domain-containing protein</fullName>
    </recommendedName>
</protein>
<dbReference type="Pfam" id="PF24864">
    <property type="entry name" value="DUF7730"/>
    <property type="match status" value="1"/>
</dbReference>
<reference evidence="2" key="1">
    <citation type="submission" date="2021-07" db="EMBL/GenBank/DDBJ databases">
        <authorList>
            <person name="Durling M."/>
        </authorList>
    </citation>
    <scope>NUCLEOTIDE SEQUENCE</scope>
</reference>
<sequence>MKASEPTTEPPDGDNMSALILKARLPIAIAQAYIELSKQALAITNKSELLTSSDASAETTVKFIGDDESRGPKRIFCFFDLPLEVRQMIYEYVPIPRSKTMEPRGGVSELFKVQYEDFTKKPKDKRIVATILQEERKALKTQNIFCVSKQISREVLPILYGQNLFEIDWFGHGGEACLARLSKDNRRSIRSVCIFATAPPSNIRNTYAPRTLPKDAIWSPMISKLKKLQMVLDRGNLEDKYSWLFLEDGKLLETKSSDEKTQMWSLWIKRFLEYFTGRLSAGCCVEVDTCGSEHTASVVAECLGSNYVKFNHPWPEKMELTFNERLEHHFR</sequence>
<dbReference type="PANTHER" id="PTHR42085">
    <property type="entry name" value="F-BOX DOMAIN-CONTAINING PROTEIN"/>
    <property type="match status" value="1"/>
</dbReference>
<dbReference type="Proteomes" id="UP000701801">
    <property type="component" value="Unassembled WGS sequence"/>
</dbReference>